<dbReference type="RefSeq" id="XP_043040505.1">
    <property type="nucleotide sequence ID" value="XM_043190017.1"/>
</dbReference>
<feature type="compositionally biased region" description="Basic and acidic residues" evidence="3">
    <location>
        <begin position="391"/>
        <end position="405"/>
    </location>
</feature>
<evidence type="ECO:0000313" key="5">
    <source>
        <dbReference type="EMBL" id="KAG7447005.1"/>
    </source>
</evidence>
<keyword evidence="5" id="KW-0808">Transferase</keyword>
<dbReference type="GO" id="GO:0005737">
    <property type="term" value="C:cytoplasm"/>
    <property type="evidence" value="ECO:0007669"/>
    <property type="project" value="TreeGrafter"/>
</dbReference>
<evidence type="ECO:0000256" key="3">
    <source>
        <dbReference type="SAM" id="MobiDB-lite"/>
    </source>
</evidence>
<keyword evidence="1" id="KW-0547">Nucleotide-binding</keyword>
<name>A0A9P8ATA9_9AGAR</name>
<dbReference type="SMART" id="SM00220">
    <property type="entry name" value="S_TKc"/>
    <property type="match status" value="1"/>
</dbReference>
<dbReference type="PROSITE" id="PS50011">
    <property type="entry name" value="PROTEIN_KINASE_DOM"/>
    <property type="match status" value="1"/>
</dbReference>
<protein>
    <submittedName>
        <fullName evidence="5">Kinase-like protein</fullName>
    </submittedName>
</protein>
<proteinExistence type="predicted"/>
<dbReference type="PANTHER" id="PTHR24346">
    <property type="entry name" value="MAP/MICROTUBULE AFFINITY-REGULATING KINASE"/>
    <property type="match status" value="1"/>
</dbReference>
<evidence type="ECO:0000313" key="6">
    <source>
        <dbReference type="Proteomes" id="UP000812287"/>
    </source>
</evidence>
<dbReference type="GeneID" id="66112314"/>
<sequence>MVPFSLRNLFHFISIRLHRSLSGTLLDDRYLFMECLGTGSTGKVYKAIDVTMSKDKPPCFARGPFEASFQMREFLIHHAASRHRNVVTLHEIIVNEPHVYVVLDLCDGGDMFYTIIAKDYFPQRTDRVKTAFLQILDALHHCHQCGIFHRDVKPENILFSGDRSQAYLADFGLATLEPYSGEHGCGSLQFMSPECIGKEFGFQNKLYSTRANDTWALGVLLMNMITACVPWIAAKTRDAHFRAYLDDDDYFLSVQPISEAANNILKRIFDLDPSSRISLPELRNEIVALDTFFSPARDPVTGESMPIEPDKTSPRNSAGLRFDYAPLSAPGPSAVESSVLAVPDADHSLTSAASSSMGPITPETRADVVQVKIKEVPGIIPPGNEVLEPVGPREADMDSKSGAEE</sequence>
<dbReference type="OrthoDB" id="541276at2759"/>
<evidence type="ECO:0000259" key="4">
    <source>
        <dbReference type="PROSITE" id="PS50011"/>
    </source>
</evidence>
<keyword evidence="5" id="KW-0418">Kinase</keyword>
<feature type="domain" description="Protein kinase" evidence="4">
    <location>
        <begin position="30"/>
        <end position="293"/>
    </location>
</feature>
<dbReference type="InterPro" id="IPR008271">
    <property type="entry name" value="Ser/Thr_kinase_AS"/>
</dbReference>
<dbReference type="Pfam" id="PF00069">
    <property type="entry name" value="Pkinase"/>
    <property type="match status" value="1"/>
</dbReference>
<dbReference type="GO" id="GO:0035556">
    <property type="term" value="P:intracellular signal transduction"/>
    <property type="evidence" value="ECO:0007669"/>
    <property type="project" value="TreeGrafter"/>
</dbReference>
<comment type="caution">
    <text evidence="5">The sequence shown here is derived from an EMBL/GenBank/DDBJ whole genome shotgun (WGS) entry which is preliminary data.</text>
</comment>
<dbReference type="InterPro" id="IPR011009">
    <property type="entry name" value="Kinase-like_dom_sf"/>
</dbReference>
<gene>
    <name evidence="5" type="ORF">BT62DRAFT_986779</name>
</gene>
<accession>A0A9P8ATA9</accession>
<evidence type="ECO:0000256" key="2">
    <source>
        <dbReference type="ARBA" id="ARBA00022840"/>
    </source>
</evidence>
<dbReference type="GO" id="GO:0005524">
    <property type="term" value="F:ATP binding"/>
    <property type="evidence" value="ECO:0007669"/>
    <property type="project" value="UniProtKB-KW"/>
</dbReference>
<dbReference type="PROSITE" id="PS00108">
    <property type="entry name" value="PROTEIN_KINASE_ST"/>
    <property type="match status" value="1"/>
</dbReference>
<dbReference type="SUPFAM" id="SSF56112">
    <property type="entry name" value="Protein kinase-like (PK-like)"/>
    <property type="match status" value="1"/>
</dbReference>
<keyword evidence="2" id="KW-0067">ATP-binding</keyword>
<dbReference type="PANTHER" id="PTHR24346:SF30">
    <property type="entry name" value="MATERNAL EMBRYONIC LEUCINE ZIPPER KINASE"/>
    <property type="match status" value="1"/>
</dbReference>
<evidence type="ECO:0000256" key="1">
    <source>
        <dbReference type="ARBA" id="ARBA00022741"/>
    </source>
</evidence>
<dbReference type="Gene3D" id="1.10.510.10">
    <property type="entry name" value="Transferase(Phosphotransferase) domain 1"/>
    <property type="match status" value="1"/>
</dbReference>
<reference evidence="5" key="1">
    <citation type="submission" date="2020-11" db="EMBL/GenBank/DDBJ databases">
        <title>Adaptations for nitrogen fixation in a non-lichenized fungal sporocarp promotes dispersal by wood-feeding termites.</title>
        <authorList>
            <consortium name="DOE Joint Genome Institute"/>
            <person name="Koch R.A."/>
            <person name="Yoon G."/>
            <person name="Arayal U."/>
            <person name="Lail K."/>
            <person name="Amirebrahimi M."/>
            <person name="Labutti K."/>
            <person name="Lipzen A."/>
            <person name="Riley R."/>
            <person name="Barry K."/>
            <person name="Henrissat B."/>
            <person name="Grigoriev I.V."/>
            <person name="Herr J.R."/>
            <person name="Aime M.C."/>
        </authorList>
    </citation>
    <scope>NUCLEOTIDE SEQUENCE</scope>
    <source>
        <strain evidence="5">MCA 3950</strain>
    </source>
</reference>
<dbReference type="InterPro" id="IPR000719">
    <property type="entry name" value="Prot_kinase_dom"/>
</dbReference>
<dbReference type="GO" id="GO:0004674">
    <property type="term" value="F:protein serine/threonine kinase activity"/>
    <property type="evidence" value="ECO:0007669"/>
    <property type="project" value="TreeGrafter"/>
</dbReference>
<feature type="region of interest" description="Disordered" evidence="3">
    <location>
        <begin position="379"/>
        <end position="405"/>
    </location>
</feature>
<dbReference type="AlphaFoldDB" id="A0A9P8ATA9"/>
<keyword evidence="6" id="KW-1185">Reference proteome</keyword>
<dbReference type="Proteomes" id="UP000812287">
    <property type="component" value="Unassembled WGS sequence"/>
</dbReference>
<dbReference type="EMBL" id="MU250533">
    <property type="protein sequence ID" value="KAG7447005.1"/>
    <property type="molecule type" value="Genomic_DNA"/>
</dbReference>
<organism evidence="5 6">
    <name type="scientific">Guyanagaster necrorhizus</name>
    <dbReference type="NCBI Taxonomy" id="856835"/>
    <lineage>
        <taxon>Eukaryota</taxon>
        <taxon>Fungi</taxon>
        <taxon>Dikarya</taxon>
        <taxon>Basidiomycota</taxon>
        <taxon>Agaricomycotina</taxon>
        <taxon>Agaricomycetes</taxon>
        <taxon>Agaricomycetidae</taxon>
        <taxon>Agaricales</taxon>
        <taxon>Marasmiineae</taxon>
        <taxon>Physalacriaceae</taxon>
        <taxon>Guyanagaster</taxon>
    </lineage>
</organism>